<dbReference type="EMBL" id="JACCKB010000212">
    <property type="protein sequence ID" value="NYZ69988.1"/>
    <property type="molecule type" value="Genomic_DNA"/>
</dbReference>
<keyword evidence="2" id="KW-1185">Reference proteome</keyword>
<accession>A0A853IHJ8</accession>
<proteinExistence type="predicted"/>
<dbReference type="AlphaFoldDB" id="A0A853IHJ8"/>
<gene>
    <name evidence="1" type="ORF">H0A36_28650</name>
</gene>
<evidence type="ECO:0000313" key="2">
    <source>
        <dbReference type="Proteomes" id="UP000569732"/>
    </source>
</evidence>
<comment type="caution">
    <text evidence="1">The sequence shown here is derived from an EMBL/GenBank/DDBJ whole genome shotgun (WGS) entry which is preliminary data.</text>
</comment>
<organism evidence="1 2">
    <name type="scientific">Spartinivicinus marinus</name>
    <dbReference type="NCBI Taxonomy" id="2994442"/>
    <lineage>
        <taxon>Bacteria</taxon>
        <taxon>Pseudomonadati</taxon>
        <taxon>Pseudomonadota</taxon>
        <taxon>Gammaproteobacteria</taxon>
        <taxon>Oceanospirillales</taxon>
        <taxon>Zooshikellaceae</taxon>
        <taxon>Spartinivicinus</taxon>
    </lineage>
</organism>
<reference evidence="1 2" key="1">
    <citation type="submission" date="2020-07" db="EMBL/GenBank/DDBJ databases">
        <title>Endozoicomonas sp. nov., isolated from sediment.</title>
        <authorList>
            <person name="Gu T."/>
        </authorList>
    </citation>
    <scope>NUCLEOTIDE SEQUENCE [LARGE SCALE GENOMIC DNA]</scope>
    <source>
        <strain evidence="1 2">SM1973</strain>
    </source>
</reference>
<protein>
    <submittedName>
        <fullName evidence="1">Uncharacterized protein</fullName>
    </submittedName>
</protein>
<evidence type="ECO:0000313" key="1">
    <source>
        <dbReference type="EMBL" id="NYZ69988.1"/>
    </source>
</evidence>
<sequence>MSTNTELKIYMMSGDATIESDSGIDEVLKLVSSALQIPKFSLDKSGDWDGEEVYISSCFGFTIYLSADDPPLKTYHISARTSVDSFDYDEFDADDLNLDGNLIAMLRYHGVDAKVRLIDYG</sequence>
<name>A0A853IHJ8_9GAMM</name>
<dbReference type="Proteomes" id="UP000569732">
    <property type="component" value="Unassembled WGS sequence"/>
</dbReference>
<dbReference type="RefSeq" id="WP_180571936.1">
    <property type="nucleotide sequence ID" value="NZ_JACCKB010000212.1"/>
</dbReference>